<proteinExistence type="predicted"/>
<organism evidence="1 2">
    <name type="scientific">Leptotrichia hofstadii</name>
    <dbReference type="NCBI Taxonomy" id="157688"/>
    <lineage>
        <taxon>Bacteria</taxon>
        <taxon>Fusobacteriati</taxon>
        <taxon>Fusobacteriota</taxon>
        <taxon>Fusobacteriia</taxon>
        <taxon>Fusobacteriales</taxon>
        <taxon>Leptotrichiaceae</taxon>
        <taxon>Leptotrichia</taxon>
    </lineage>
</organism>
<dbReference type="Proteomes" id="UP000321892">
    <property type="component" value="Chromosome"/>
</dbReference>
<evidence type="ECO:0000313" key="2">
    <source>
        <dbReference type="Proteomes" id="UP000321892"/>
    </source>
</evidence>
<accession>A0A510JJL9</accession>
<keyword evidence="2" id="KW-1185">Reference proteome</keyword>
<dbReference type="Pfam" id="PF15575">
    <property type="entry name" value="Imm49"/>
    <property type="match status" value="1"/>
</dbReference>
<dbReference type="AlphaFoldDB" id="A0A510JJL9"/>
<dbReference type="EMBL" id="AP019823">
    <property type="protein sequence ID" value="BBM39376.1"/>
    <property type="molecule type" value="Genomic_DNA"/>
</dbReference>
<protein>
    <submittedName>
        <fullName evidence="1">Uncharacterized protein</fullName>
    </submittedName>
</protein>
<reference evidence="1 2" key="1">
    <citation type="submission" date="2019-07" db="EMBL/GenBank/DDBJ databases">
        <title>Complete Genome Sequence of Leptotrichia hofstadii Strain JCM16775.</title>
        <authorList>
            <person name="Watanabe S."/>
            <person name="Cui L."/>
        </authorList>
    </citation>
    <scope>NUCLEOTIDE SEQUENCE [LARGE SCALE GENOMIC DNA]</scope>
    <source>
        <strain evidence="1 2">JCM16775</strain>
    </source>
</reference>
<dbReference type="InterPro" id="IPR029074">
    <property type="entry name" value="Imm49"/>
</dbReference>
<evidence type="ECO:0000313" key="1">
    <source>
        <dbReference type="EMBL" id="BBM39376.1"/>
    </source>
</evidence>
<dbReference type="KEGG" id="lhf:JCM16775_2087"/>
<dbReference type="RefSeq" id="WP_051254521.1">
    <property type="nucleotide sequence ID" value="NZ_AP019823.1"/>
</dbReference>
<gene>
    <name evidence="1" type="ORF">JCM16775_2087</name>
</gene>
<dbReference type="OrthoDB" id="8605640at2"/>
<sequence length="296" mass="35031">MNILIDEQKFKENYEILSDYKFDFEMEKRCIDYIKNKKGNQLSCMRTLSSGYKVLASKNLLIENNLNSFRLNCHISEKLKILGTSKESKLYKASYSLFGLIMSNNKEWISFLKNNLNYITSNDFNSKENTYIKSKDLHRNSFLSKTTILALLGDFEEVEKRSKKYLEEPLTKSYYAYTKYDFMFFEALVNKNTEKMKRAIHKLLEPKIAKKILFDTDINYSFYLNIYVLMYSKIALLHGFDLGINDKMAPKNLIDNTSLQSYEEPYDFMKKIDLVTLTPEKWKEWTEDYSIIVPIT</sequence>
<name>A0A510JJL9_9FUSO</name>